<name>A0A2P2P490_RHIMU</name>
<sequence length="35" mass="4031">MRTQSVLQQFWGQPLLGSLRTSSFSMNSSPKRMSR</sequence>
<reference evidence="1" key="1">
    <citation type="submission" date="2018-02" db="EMBL/GenBank/DDBJ databases">
        <title>Rhizophora mucronata_Transcriptome.</title>
        <authorList>
            <person name="Meera S.P."/>
            <person name="Sreeshan A."/>
            <person name="Augustine A."/>
        </authorList>
    </citation>
    <scope>NUCLEOTIDE SEQUENCE</scope>
    <source>
        <tissue evidence="1">Leaf</tissue>
    </source>
</reference>
<dbReference type="AlphaFoldDB" id="A0A2P2P490"/>
<accession>A0A2P2P490</accession>
<proteinExistence type="predicted"/>
<protein>
    <submittedName>
        <fullName evidence="1">Uncharacterized protein</fullName>
    </submittedName>
</protein>
<dbReference type="EMBL" id="GGEC01069058">
    <property type="protein sequence ID" value="MBX49542.1"/>
    <property type="molecule type" value="Transcribed_RNA"/>
</dbReference>
<organism evidence="1">
    <name type="scientific">Rhizophora mucronata</name>
    <name type="common">Asiatic mangrove</name>
    <dbReference type="NCBI Taxonomy" id="61149"/>
    <lineage>
        <taxon>Eukaryota</taxon>
        <taxon>Viridiplantae</taxon>
        <taxon>Streptophyta</taxon>
        <taxon>Embryophyta</taxon>
        <taxon>Tracheophyta</taxon>
        <taxon>Spermatophyta</taxon>
        <taxon>Magnoliopsida</taxon>
        <taxon>eudicotyledons</taxon>
        <taxon>Gunneridae</taxon>
        <taxon>Pentapetalae</taxon>
        <taxon>rosids</taxon>
        <taxon>fabids</taxon>
        <taxon>Malpighiales</taxon>
        <taxon>Rhizophoraceae</taxon>
        <taxon>Rhizophora</taxon>
    </lineage>
</organism>
<evidence type="ECO:0000313" key="1">
    <source>
        <dbReference type="EMBL" id="MBX49542.1"/>
    </source>
</evidence>